<comment type="caution">
    <text evidence="1">The sequence shown here is derived from an EMBL/GenBank/DDBJ whole genome shotgun (WGS) entry which is preliminary data.</text>
</comment>
<name>A0A4C1YXY8_EUMVA</name>
<sequence length="105" mass="11935">MHRDLSRWKNVKLNLAQSNEQRASANENEKKGALNKVVSLTKEKGEYSVVRVAGATRAPQYPLSRRDKLKSRAVNQTLIKDLQEASVELSSFNEALRVFCEKVVY</sequence>
<evidence type="ECO:0000313" key="1">
    <source>
        <dbReference type="EMBL" id="GBP79479.1"/>
    </source>
</evidence>
<accession>A0A4C1YXY8</accession>
<keyword evidence="2" id="KW-1185">Reference proteome</keyword>
<protein>
    <submittedName>
        <fullName evidence="1">Uncharacterized protein</fullName>
    </submittedName>
</protein>
<gene>
    <name evidence="1" type="ORF">EVAR_59153_1</name>
</gene>
<reference evidence="1 2" key="1">
    <citation type="journal article" date="2019" name="Commun. Biol.">
        <title>The bagworm genome reveals a unique fibroin gene that provides high tensile strength.</title>
        <authorList>
            <person name="Kono N."/>
            <person name="Nakamura H."/>
            <person name="Ohtoshi R."/>
            <person name="Tomita M."/>
            <person name="Numata K."/>
            <person name="Arakawa K."/>
        </authorList>
    </citation>
    <scope>NUCLEOTIDE SEQUENCE [LARGE SCALE GENOMIC DNA]</scope>
</reference>
<proteinExistence type="predicted"/>
<dbReference type="EMBL" id="BGZK01001415">
    <property type="protein sequence ID" value="GBP79479.1"/>
    <property type="molecule type" value="Genomic_DNA"/>
</dbReference>
<dbReference type="AlphaFoldDB" id="A0A4C1YXY8"/>
<dbReference type="Proteomes" id="UP000299102">
    <property type="component" value="Unassembled WGS sequence"/>
</dbReference>
<organism evidence="1 2">
    <name type="scientific">Eumeta variegata</name>
    <name type="common">Bagworm moth</name>
    <name type="synonym">Eumeta japonica</name>
    <dbReference type="NCBI Taxonomy" id="151549"/>
    <lineage>
        <taxon>Eukaryota</taxon>
        <taxon>Metazoa</taxon>
        <taxon>Ecdysozoa</taxon>
        <taxon>Arthropoda</taxon>
        <taxon>Hexapoda</taxon>
        <taxon>Insecta</taxon>
        <taxon>Pterygota</taxon>
        <taxon>Neoptera</taxon>
        <taxon>Endopterygota</taxon>
        <taxon>Lepidoptera</taxon>
        <taxon>Glossata</taxon>
        <taxon>Ditrysia</taxon>
        <taxon>Tineoidea</taxon>
        <taxon>Psychidae</taxon>
        <taxon>Oiketicinae</taxon>
        <taxon>Eumeta</taxon>
    </lineage>
</organism>
<evidence type="ECO:0000313" key="2">
    <source>
        <dbReference type="Proteomes" id="UP000299102"/>
    </source>
</evidence>